<feature type="compositionally biased region" description="Basic residues" evidence="1">
    <location>
        <begin position="375"/>
        <end position="384"/>
    </location>
</feature>
<dbReference type="SMART" id="SM01083">
    <property type="entry name" value="Cir_N"/>
    <property type="match status" value="1"/>
</dbReference>
<feature type="compositionally biased region" description="Basic residues" evidence="1">
    <location>
        <begin position="234"/>
        <end position="249"/>
    </location>
</feature>
<evidence type="ECO:0000313" key="3">
    <source>
        <dbReference type="EMBL" id="KAK3864664.1"/>
    </source>
</evidence>
<reference evidence="3" key="1">
    <citation type="submission" date="2023-10" db="EMBL/GenBank/DDBJ databases">
        <title>Genome assemblies of two species of porcelain crab, Petrolisthes cinctipes and Petrolisthes manimaculis (Anomura: Porcellanidae).</title>
        <authorList>
            <person name="Angst P."/>
        </authorList>
    </citation>
    <scope>NUCLEOTIDE SEQUENCE</scope>
    <source>
        <strain evidence="3">PB745_01</strain>
        <tissue evidence="3">Gill</tissue>
    </source>
</reference>
<feature type="compositionally biased region" description="Basic residues" evidence="1">
    <location>
        <begin position="306"/>
        <end position="318"/>
    </location>
</feature>
<sequence>MGKGFNNYMCKKFFHPASRDNLKRVWIAEQKAEAERKKQDELRMQYEKEQELYNNKALLTKGENKDKLSLNFMYEAPAGVKKEREKEDGEPEYKFEWQRKFNAPRESYCKNDDTIRDQPFGIAVRNVRCIKCKAWGHINTDKECPLYGRVLEPTEATGNVDQKELAAGMRDDGLRLKNIASISSGIYGISQNPLARNQCLLSSDEESVDEYKLLRSLSKKEKKQLLRKLEKMGNRKKKVKKSKKKKKKHAESSSDSDSDSSESEDEKKKKRKKNKKEKKRKRRKSISSSSSSSSSSSDSDSEDEKKKKKKKQKHKKKREEKEQNADPQALLREITKGLKVDFIGHDQPFGNSMSRLDTLAIKEEKRSFDDDSPNRHQRHKKKNHNNHEKRSKQDDDLSKGSMRSEKVTIKQEAGTSSDEDQPSRQLQGGEDRHRRKYMHEYKQSRQDSAHGTNNSINGATGRVEQTSGGRTRAWDFWGSANDRNNEGDYKTTQQQNSKTREKHLNRGEGSCDRDKHQGRDKRDRERSRDREERDRRCRRGRIHETSKPEQWRHVPSALNPADVASRGLRGTDLTQNCRWIKGPPFLLENEVLWPTIQSPCLHIAEDDPEIKSETVVTALTTRKYQGEKLLEGFHARYSSWYGLLKGVTWLKRFIDWKCKVK</sequence>
<comment type="caution">
    <text evidence="3">The sequence shown here is derived from an EMBL/GenBank/DDBJ whole genome shotgun (WGS) entry which is preliminary data.</text>
</comment>
<dbReference type="Pfam" id="PF10197">
    <property type="entry name" value="Cir_N"/>
    <property type="match status" value="1"/>
</dbReference>
<feature type="domain" description="CBF1-interacting co-repressor CIR N-terminal" evidence="2">
    <location>
        <begin position="13"/>
        <end position="49"/>
    </location>
</feature>
<dbReference type="AlphaFoldDB" id="A0AAE1F0D8"/>
<proteinExistence type="predicted"/>
<evidence type="ECO:0000313" key="4">
    <source>
        <dbReference type="Proteomes" id="UP001286313"/>
    </source>
</evidence>
<organism evidence="3 4">
    <name type="scientific">Petrolisthes cinctipes</name>
    <name type="common">Flat porcelain crab</name>
    <dbReference type="NCBI Taxonomy" id="88211"/>
    <lineage>
        <taxon>Eukaryota</taxon>
        <taxon>Metazoa</taxon>
        <taxon>Ecdysozoa</taxon>
        <taxon>Arthropoda</taxon>
        <taxon>Crustacea</taxon>
        <taxon>Multicrustacea</taxon>
        <taxon>Malacostraca</taxon>
        <taxon>Eumalacostraca</taxon>
        <taxon>Eucarida</taxon>
        <taxon>Decapoda</taxon>
        <taxon>Pleocyemata</taxon>
        <taxon>Anomura</taxon>
        <taxon>Galatheoidea</taxon>
        <taxon>Porcellanidae</taxon>
        <taxon>Petrolisthes</taxon>
    </lineage>
</organism>
<feature type="compositionally biased region" description="Basic and acidic residues" evidence="1">
    <location>
        <begin position="385"/>
        <end position="409"/>
    </location>
</feature>
<protein>
    <recommendedName>
        <fullName evidence="2">CBF1-interacting co-repressor CIR N-terminal domain-containing protein</fullName>
    </recommendedName>
</protein>
<feature type="compositionally biased region" description="Basic and acidic residues" evidence="1">
    <location>
        <begin position="438"/>
        <end position="448"/>
    </location>
</feature>
<feature type="compositionally biased region" description="Basic and acidic residues" evidence="1">
    <location>
        <begin position="542"/>
        <end position="551"/>
    </location>
</feature>
<feature type="region of interest" description="Disordered" evidence="1">
    <location>
        <begin position="228"/>
        <end position="551"/>
    </location>
</feature>
<feature type="compositionally biased region" description="Acidic residues" evidence="1">
    <location>
        <begin position="254"/>
        <end position="264"/>
    </location>
</feature>
<feature type="compositionally biased region" description="Basic and acidic residues" evidence="1">
    <location>
        <begin position="498"/>
        <end position="535"/>
    </location>
</feature>
<dbReference type="PANTHER" id="PTHR13151">
    <property type="entry name" value="CBF1 INTERACTING COREPRESSOR CIR"/>
    <property type="match status" value="1"/>
</dbReference>
<dbReference type="Proteomes" id="UP001286313">
    <property type="component" value="Unassembled WGS sequence"/>
</dbReference>
<evidence type="ECO:0000259" key="2">
    <source>
        <dbReference type="SMART" id="SM01083"/>
    </source>
</evidence>
<keyword evidence="4" id="KW-1185">Reference proteome</keyword>
<dbReference type="EMBL" id="JAWQEG010003748">
    <property type="protein sequence ID" value="KAK3864664.1"/>
    <property type="molecule type" value="Genomic_DNA"/>
</dbReference>
<feature type="compositionally biased region" description="Basic residues" evidence="1">
    <location>
        <begin position="268"/>
        <end position="285"/>
    </location>
</feature>
<accession>A0AAE1F0D8</accession>
<dbReference type="InterPro" id="IPR040014">
    <property type="entry name" value="CIR1"/>
</dbReference>
<dbReference type="GO" id="GO:0003714">
    <property type="term" value="F:transcription corepressor activity"/>
    <property type="evidence" value="ECO:0007669"/>
    <property type="project" value="InterPro"/>
</dbReference>
<gene>
    <name evidence="3" type="ORF">Pcinc_029667</name>
</gene>
<feature type="compositionally biased region" description="Basic and acidic residues" evidence="1">
    <location>
        <begin position="333"/>
        <end position="344"/>
    </location>
</feature>
<feature type="compositionally biased region" description="Polar residues" evidence="1">
    <location>
        <begin position="449"/>
        <end position="469"/>
    </location>
</feature>
<dbReference type="GO" id="GO:0005634">
    <property type="term" value="C:nucleus"/>
    <property type="evidence" value="ECO:0007669"/>
    <property type="project" value="TreeGrafter"/>
</dbReference>
<feature type="compositionally biased region" description="Basic and acidic residues" evidence="1">
    <location>
        <begin position="360"/>
        <end position="374"/>
    </location>
</feature>
<name>A0AAE1F0D8_PETCI</name>
<dbReference type="InterPro" id="IPR019339">
    <property type="entry name" value="CIR_N_dom"/>
</dbReference>
<dbReference type="PANTHER" id="PTHR13151:SF2">
    <property type="entry name" value="COREPRESSOR INTERACTING WITH RBPJ 1"/>
    <property type="match status" value="1"/>
</dbReference>
<evidence type="ECO:0000256" key="1">
    <source>
        <dbReference type="SAM" id="MobiDB-lite"/>
    </source>
</evidence>
<feature type="compositionally biased region" description="Low complexity" evidence="1">
    <location>
        <begin position="286"/>
        <end position="298"/>
    </location>
</feature>